<feature type="domain" description="HTH gntR-type" evidence="4">
    <location>
        <begin position="275"/>
        <end position="343"/>
    </location>
</feature>
<dbReference type="SUPFAM" id="SSF46785">
    <property type="entry name" value="Winged helix' DNA-binding domain"/>
    <property type="match status" value="2"/>
</dbReference>
<evidence type="ECO:0000259" key="4">
    <source>
        <dbReference type="PROSITE" id="PS50949"/>
    </source>
</evidence>
<dbReference type="PANTHER" id="PTHR44846">
    <property type="entry name" value="MANNOSYL-D-GLYCERATE TRANSPORT/METABOLISM SYSTEM REPRESSOR MNGR-RELATED"/>
    <property type="match status" value="1"/>
</dbReference>
<reference evidence="5" key="1">
    <citation type="submission" date="2019-11" db="EMBL/GenBank/DDBJ databases">
        <authorList>
            <person name="Feng L."/>
        </authorList>
    </citation>
    <scope>NUCLEOTIDE SEQUENCE</scope>
    <source>
        <strain evidence="5">CinnocuumLFYP12</strain>
    </source>
</reference>
<organism evidence="5">
    <name type="scientific">Clostridium innocuum</name>
    <dbReference type="NCBI Taxonomy" id="1522"/>
    <lineage>
        <taxon>Bacteria</taxon>
        <taxon>Bacillati</taxon>
        <taxon>Bacillota</taxon>
        <taxon>Clostridia</taxon>
        <taxon>Eubacteriales</taxon>
        <taxon>Clostridiaceae</taxon>
        <taxon>Clostridium</taxon>
    </lineage>
</organism>
<dbReference type="InterPro" id="IPR050679">
    <property type="entry name" value="Bact_HTH_transcr_reg"/>
</dbReference>
<dbReference type="GO" id="GO:0003677">
    <property type="term" value="F:DNA binding"/>
    <property type="evidence" value="ECO:0007669"/>
    <property type="project" value="UniProtKB-KW"/>
</dbReference>
<dbReference type="SMART" id="SM00345">
    <property type="entry name" value="HTH_GNTR"/>
    <property type="match status" value="2"/>
</dbReference>
<protein>
    <submittedName>
        <fullName evidence="5">Trehalose operon transcriptional repressor</fullName>
    </submittedName>
</protein>
<dbReference type="PROSITE" id="PS50949">
    <property type="entry name" value="HTH_GNTR"/>
    <property type="match status" value="2"/>
</dbReference>
<evidence type="ECO:0000313" key="5">
    <source>
        <dbReference type="EMBL" id="VYS79762.1"/>
    </source>
</evidence>
<evidence type="ECO:0000256" key="1">
    <source>
        <dbReference type="ARBA" id="ARBA00023015"/>
    </source>
</evidence>
<accession>A0A6N2RFJ8</accession>
<keyword evidence="1" id="KW-0805">Transcription regulation</keyword>
<proteinExistence type="predicted"/>
<evidence type="ECO:0000256" key="3">
    <source>
        <dbReference type="ARBA" id="ARBA00023163"/>
    </source>
</evidence>
<dbReference type="AlphaFoldDB" id="A0A6N2RFJ8"/>
<keyword evidence="2" id="KW-0238">DNA-binding</keyword>
<dbReference type="PRINTS" id="PR00035">
    <property type="entry name" value="HTHGNTR"/>
</dbReference>
<dbReference type="Pfam" id="PF00392">
    <property type="entry name" value="GntR"/>
    <property type="match status" value="2"/>
</dbReference>
<dbReference type="GO" id="GO:0003700">
    <property type="term" value="F:DNA-binding transcription factor activity"/>
    <property type="evidence" value="ECO:0007669"/>
    <property type="project" value="InterPro"/>
</dbReference>
<sequence length="509" mass="58711">MHTDKQKVAYYNGKKTGKDMGMEAQETKFSFVYHEVKQRILTNQIPPGDYIPSSRILCHQFNVSRYTINRVFDALQKEGYIEIKPRIAPIVLPRETEIKQGNEGIDILRSRDNILQIYETFALILPSLLSFAAKHCDLEILYHYKKAMKVSRMGISAGGWRPVSNLLKEILTVGGSPLLGNLYSVFELHSHLSFFTENSTFFLKVLRKDSIPITANLISILKEKDTHVMYTQLTHLLLRFVYAVQETLQHLADTLEAYPLQSPAAFSWRPTRGKDYFYTRIVSDLNRKIVRGDYPRGTFLPSEKQLAAFYNVSVSTIRKALTELSQRGFVRTINGKGTMIITPDDSRVRQILPNPGRTEEALRYLHTLQLLALIIHPATVNAAAKFKKKELKSLEEKLYLPDSICIIDIFEAILYHTDTQPLKSILKEAFRLTEWGHYIAYYDHKKQVLQTVNKRLRLAVHELHTGDYIEFANRIADCYYQIFQHARDIMTNKYGFSSAAAIQLPEKYY</sequence>
<dbReference type="InterPro" id="IPR000524">
    <property type="entry name" value="Tscrpt_reg_HTH_GntR"/>
</dbReference>
<feature type="domain" description="HTH gntR-type" evidence="4">
    <location>
        <begin position="26"/>
        <end position="94"/>
    </location>
</feature>
<dbReference type="CDD" id="cd07377">
    <property type="entry name" value="WHTH_GntR"/>
    <property type="match status" value="2"/>
</dbReference>
<dbReference type="InterPro" id="IPR036388">
    <property type="entry name" value="WH-like_DNA-bd_sf"/>
</dbReference>
<dbReference type="Gene3D" id="1.10.10.10">
    <property type="entry name" value="Winged helix-like DNA-binding domain superfamily/Winged helix DNA-binding domain"/>
    <property type="match status" value="2"/>
</dbReference>
<gene>
    <name evidence="5" type="primary">treR_1</name>
    <name evidence="5" type="ORF">CILFYP12_00336</name>
</gene>
<dbReference type="RefSeq" id="WP_002607472.1">
    <property type="nucleotide sequence ID" value="NZ_JAJTIL010000015.1"/>
</dbReference>
<dbReference type="PANTHER" id="PTHR44846:SF16">
    <property type="entry name" value="TRANSCRIPTIONAL REGULATOR PHNF-RELATED"/>
    <property type="match status" value="1"/>
</dbReference>
<keyword evidence="3" id="KW-0804">Transcription</keyword>
<evidence type="ECO:0000256" key="2">
    <source>
        <dbReference type="ARBA" id="ARBA00023125"/>
    </source>
</evidence>
<dbReference type="EMBL" id="CACRTE010000006">
    <property type="protein sequence ID" value="VYS79762.1"/>
    <property type="molecule type" value="Genomic_DNA"/>
</dbReference>
<dbReference type="InterPro" id="IPR036390">
    <property type="entry name" value="WH_DNA-bd_sf"/>
</dbReference>
<name>A0A6N2RFJ8_CLOIN</name>